<reference evidence="3 4" key="1">
    <citation type="journal article" date="2003" name="J. Bacteriol.">
        <title>Complete genome sequence of the ammonia-oxidizing bacterium and obligate chemolithoautotroph Nitrosomonas europaea.</title>
        <authorList>
            <person name="Chain P."/>
            <person name="Lamerdin J."/>
            <person name="Larimer F."/>
            <person name="Regala W."/>
            <person name="Land M."/>
            <person name="Hauser L."/>
            <person name="Hooper A."/>
            <person name="Klotz M."/>
            <person name="Norton J."/>
            <person name="Sayavedra-Soto L."/>
            <person name="Arciero D."/>
            <person name="Hommes N."/>
            <person name="Whittaker M."/>
            <person name="Arp D."/>
        </authorList>
    </citation>
    <scope>NUCLEOTIDE SEQUENCE [LARGE SCALE GENOMIC DNA]</scope>
    <source>
        <strain evidence="4">ATCC 19718 / CIP 103999 / KCTC 2705 / NBRC 14298</strain>
    </source>
</reference>
<dbReference type="PIRSF" id="PIRSF018266">
    <property type="entry name" value="FecR"/>
    <property type="match status" value="1"/>
</dbReference>
<dbReference type="OrthoDB" id="8534726at2"/>
<protein>
    <submittedName>
        <fullName evidence="3">Putative transmembrane sensor</fullName>
    </submittedName>
</protein>
<dbReference type="GeneID" id="87105565"/>
<dbReference type="KEGG" id="neu:NE2434"/>
<sequence length="338" mass="36970">MSDSNTSSLPRAAQLEPDAAPAVAVLQQALQWQVIFWSGEATDRDRMRWQSWLAADPAHARAWAQVQRTDEQLQTLASPAAEVLRSADARRCKARRTVLGMAGLLAGAGIMGCGLRQTAQWQMMMADDHTGYGERRNIELADGTQVTLGSATAIDVCYSAQARQLLLRTGEIFIVTAPDSADRPFLVQTTRGSVQALGTRFNVRESGEQIQVAVQDGAVAIRPAGMNPGDVVRLDAGQQTCFDHTKVEAAEALQISATAWTRGLLVAERMRLEDFLVELGRYRSGVLRCDPAVRDLIVSGVYSLDDTDQSLRLLAQALPVQVQTVTRWWTIVGPRPMK</sequence>
<dbReference type="Gene3D" id="2.60.120.1440">
    <property type="match status" value="1"/>
</dbReference>
<feature type="domain" description="FecR protein" evidence="1">
    <location>
        <begin position="130"/>
        <end position="219"/>
    </location>
</feature>
<dbReference type="Pfam" id="PF04773">
    <property type="entry name" value="FecR"/>
    <property type="match status" value="1"/>
</dbReference>
<dbReference type="InterPro" id="IPR032623">
    <property type="entry name" value="FecR_N"/>
</dbReference>
<dbReference type="InterPro" id="IPR012373">
    <property type="entry name" value="Ferrdict_sens_TM"/>
</dbReference>
<evidence type="ECO:0000313" key="3">
    <source>
        <dbReference type="EMBL" id="CAD86346.1"/>
    </source>
</evidence>
<dbReference type="Pfam" id="PF16220">
    <property type="entry name" value="DUF4880"/>
    <property type="match status" value="1"/>
</dbReference>
<feature type="domain" description="FecR N-terminal" evidence="2">
    <location>
        <begin position="27"/>
        <end position="68"/>
    </location>
</feature>
<name>Q82SB2_NITEU</name>
<evidence type="ECO:0000259" key="1">
    <source>
        <dbReference type="Pfam" id="PF04773"/>
    </source>
</evidence>
<dbReference type="AlphaFoldDB" id="Q82SB2"/>
<gene>
    <name evidence="3" type="ordered locus">NE2434</name>
</gene>
<dbReference type="PANTHER" id="PTHR30273:SF2">
    <property type="entry name" value="PROTEIN FECR"/>
    <property type="match status" value="1"/>
</dbReference>
<keyword evidence="4" id="KW-1185">Reference proteome</keyword>
<dbReference type="eggNOG" id="COG3712">
    <property type="taxonomic scope" value="Bacteria"/>
</dbReference>
<organism evidence="3 4">
    <name type="scientific">Nitrosomonas europaea (strain ATCC 19718 / CIP 103999 / KCTC 2705 / NBRC 14298)</name>
    <dbReference type="NCBI Taxonomy" id="228410"/>
    <lineage>
        <taxon>Bacteria</taxon>
        <taxon>Pseudomonadati</taxon>
        <taxon>Pseudomonadota</taxon>
        <taxon>Betaproteobacteria</taxon>
        <taxon>Nitrosomonadales</taxon>
        <taxon>Nitrosomonadaceae</taxon>
        <taxon>Nitrosomonas</taxon>
    </lineage>
</organism>
<keyword evidence="3" id="KW-0812">Transmembrane</keyword>
<dbReference type="HOGENOM" id="CLU_050192_0_0_4"/>
<dbReference type="PhylomeDB" id="Q82SB2"/>
<dbReference type="EMBL" id="AL954747">
    <property type="protein sequence ID" value="CAD86346.1"/>
    <property type="molecule type" value="Genomic_DNA"/>
</dbReference>
<dbReference type="STRING" id="228410.NE2434"/>
<evidence type="ECO:0000259" key="2">
    <source>
        <dbReference type="Pfam" id="PF16220"/>
    </source>
</evidence>
<dbReference type="GO" id="GO:0016989">
    <property type="term" value="F:sigma factor antagonist activity"/>
    <property type="evidence" value="ECO:0007669"/>
    <property type="project" value="TreeGrafter"/>
</dbReference>
<accession>Q82SB2</accession>
<evidence type="ECO:0000313" key="4">
    <source>
        <dbReference type="Proteomes" id="UP000001416"/>
    </source>
</evidence>
<dbReference type="RefSeq" id="WP_011112902.1">
    <property type="nucleotide sequence ID" value="NC_004757.1"/>
</dbReference>
<dbReference type="PANTHER" id="PTHR30273">
    <property type="entry name" value="PERIPLASMIC SIGNAL SENSOR AND SIGMA FACTOR ACTIVATOR FECR-RELATED"/>
    <property type="match status" value="1"/>
</dbReference>
<dbReference type="Proteomes" id="UP000001416">
    <property type="component" value="Chromosome"/>
</dbReference>
<dbReference type="InterPro" id="IPR006860">
    <property type="entry name" value="FecR"/>
</dbReference>
<proteinExistence type="predicted"/>
<keyword evidence="3" id="KW-0472">Membrane</keyword>